<keyword evidence="2" id="KW-0805">Transcription regulation</keyword>
<dbReference type="RefSeq" id="WP_281487563.1">
    <property type="nucleotide sequence ID" value="NZ_CP159582.1"/>
</dbReference>
<evidence type="ECO:0000313" key="5">
    <source>
        <dbReference type="EMBL" id="MDI2097783.1"/>
    </source>
</evidence>
<proteinExistence type="inferred from homology"/>
<keyword evidence="4" id="KW-0804">Transcription</keyword>
<protein>
    <submittedName>
        <fullName evidence="5">BlaI/MecI/CopY family transcriptional regulator</fullName>
    </submittedName>
</protein>
<comment type="caution">
    <text evidence="5">The sequence shown here is derived from an EMBL/GenBank/DDBJ whole genome shotgun (WGS) entry which is preliminary data.</text>
</comment>
<evidence type="ECO:0000256" key="4">
    <source>
        <dbReference type="ARBA" id="ARBA00023163"/>
    </source>
</evidence>
<name>A0AAW6T5Z1_9MICO</name>
<keyword evidence="3" id="KW-0238">DNA-binding</keyword>
<evidence type="ECO:0000256" key="1">
    <source>
        <dbReference type="ARBA" id="ARBA00011046"/>
    </source>
</evidence>
<organism evidence="5 6">
    <name type="scientific">Ruicaihuangia caeni</name>
    <dbReference type="NCBI Taxonomy" id="3042517"/>
    <lineage>
        <taxon>Bacteria</taxon>
        <taxon>Bacillati</taxon>
        <taxon>Actinomycetota</taxon>
        <taxon>Actinomycetes</taxon>
        <taxon>Micrococcales</taxon>
        <taxon>Microbacteriaceae</taxon>
        <taxon>Ruicaihuangia</taxon>
    </lineage>
</organism>
<dbReference type="Gene3D" id="1.10.10.10">
    <property type="entry name" value="Winged helix-like DNA-binding domain superfamily/Winged helix DNA-binding domain"/>
    <property type="match status" value="1"/>
</dbReference>
<evidence type="ECO:0000256" key="2">
    <source>
        <dbReference type="ARBA" id="ARBA00023015"/>
    </source>
</evidence>
<dbReference type="Gene3D" id="6.10.140.850">
    <property type="match status" value="1"/>
</dbReference>
<sequence>MARLGELERAVMDALWDASAPLTANELRDCLAERALAQTTMLTVLSRLEAKGFVAADGDRRPKRFSARRSRADHTAELMLEVLGSASDREAALARFVDTVTPREADTLRRLLG</sequence>
<dbReference type="GO" id="GO:0045892">
    <property type="term" value="P:negative regulation of DNA-templated transcription"/>
    <property type="evidence" value="ECO:0007669"/>
    <property type="project" value="InterPro"/>
</dbReference>
<dbReference type="Pfam" id="PF03965">
    <property type="entry name" value="Penicillinase_R"/>
    <property type="match status" value="1"/>
</dbReference>
<dbReference type="SUPFAM" id="SSF46785">
    <property type="entry name" value="Winged helix' DNA-binding domain"/>
    <property type="match status" value="1"/>
</dbReference>
<dbReference type="InterPro" id="IPR036390">
    <property type="entry name" value="WH_DNA-bd_sf"/>
</dbReference>
<dbReference type="GO" id="GO:0003677">
    <property type="term" value="F:DNA binding"/>
    <property type="evidence" value="ECO:0007669"/>
    <property type="project" value="UniProtKB-KW"/>
</dbReference>
<reference evidence="5 6" key="1">
    <citation type="submission" date="2023-04" db="EMBL/GenBank/DDBJ databases">
        <title>Klugiella caeni sp. nov. isolated from the sludge of biochemical tank.</title>
        <authorList>
            <person name="Geng K."/>
        </authorList>
    </citation>
    <scope>NUCLEOTIDE SEQUENCE [LARGE SCALE GENOMIC DNA]</scope>
    <source>
        <strain evidence="5 6">YN-L-19</strain>
    </source>
</reference>
<dbReference type="Proteomes" id="UP001321506">
    <property type="component" value="Unassembled WGS sequence"/>
</dbReference>
<dbReference type="AlphaFoldDB" id="A0AAW6T5Z1"/>
<comment type="similarity">
    <text evidence="1">Belongs to the BlaI transcriptional regulatory family.</text>
</comment>
<evidence type="ECO:0000256" key="3">
    <source>
        <dbReference type="ARBA" id="ARBA00023125"/>
    </source>
</evidence>
<dbReference type="InterPro" id="IPR036388">
    <property type="entry name" value="WH-like_DNA-bd_sf"/>
</dbReference>
<dbReference type="EMBL" id="JASATX010000001">
    <property type="protein sequence ID" value="MDI2097783.1"/>
    <property type="molecule type" value="Genomic_DNA"/>
</dbReference>
<accession>A0AAW6T5Z1</accession>
<dbReference type="InterPro" id="IPR005650">
    <property type="entry name" value="BlaI_family"/>
</dbReference>
<keyword evidence="6" id="KW-1185">Reference proteome</keyword>
<evidence type="ECO:0000313" key="6">
    <source>
        <dbReference type="Proteomes" id="UP001321506"/>
    </source>
</evidence>
<gene>
    <name evidence="5" type="ORF">QF206_02215</name>
</gene>